<gene>
    <name evidence="3" type="ORF">H9882_03930</name>
</gene>
<dbReference type="Pfam" id="PF09913">
    <property type="entry name" value="DUF2142"/>
    <property type="match status" value="2"/>
</dbReference>
<feature type="transmembrane region" description="Helical" evidence="2">
    <location>
        <begin position="759"/>
        <end position="780"/>
    </location>
</feature>
<name>A0A948T211_9FIRM</name>
<proteinExistence type="predicted"/>
<feature type="compositionally biased region" description="Polar residues" evidence="1">
    <location>
        <begin position="524"/>
        <end position="544"/>
    </location>
</feature>
<feature type="transmembrane region" description="Helical" evidence="2">
    <location>
        <begin position="337"/>
        <end position="355"/>
    </location>
</feature>
<protein>
    <submittedName>
        <fullName evidence="3">DUF2142 domain-containing protein</fullName>
    </submittedName>
</protein>
<feature type="transmembrane region" description="Helical" evidence="2">
    <location>
        <begin position="227"/>
        <end position="246"/>
    </location>
</feature>
<sequence>MARFQSYLNQHKRWWQGAALLLAVLVCFVLVWFTALRGMGQKSRSWMINDSFNSQLVLEPDTPLVQTFLCDQNLLRLGFIFQVKSLDGNPASGSLELSLLNAETGELLATSTGTMDFIPVTSESYYTVLGLSQPVNHTGSEPARYELRLTAHYNNDNRLSVAYTTAPTQVGLGLSQGDKAVEGTLALMGVTEQIGGFVHLQYAAVVAVCLLAVALGWWFLFIRKTSLHRAVFVLIITLGLAFHLVLPPYAAPDEQFHINQSFTLASMLYDKEMNFDLTAFLPWSSHRPSDENAIIQDQYTTVFTWREVAHEMWTVNTDPFGETVQVEQPQVDNLYHLYWVSGLGVYLGFLLRLGFMPTLVLGRLFNLVAYGALVSYGIKRTPVAKNVFAVVALLPMSLHLAASFSRDALLLAFCFAFAGLAFSLAYQPDTKPTRWQLTALTLMGMVISPSKLVYMPVILLALLIPAARLGRHSVWLKTGFVTLCLLSVLSGTGSRWILQDLFSVQTPSAVSSQQEESPEIAAETATSQGDASPAVQTDPSTPSTGAEPMVATTRQGADSTALPISSNDTPISAADAPAEPPVEDFTPQTGEQVQSSATPEQAATTGTEEAASVLPQQDDSICYTLPYILSHPVDTVRLVVNSFVEHTDHYVKSLFGGTLSYFIPGVSIAWVWVILLAGVLVLAWLSPQQTPLPPLAGWSSLLIGLACCGLVVLGCISWTPTYYTTIYGMQGRYFLPVLPLLFTLKPRGLALTRDCGANLLYITALLNVGVVCNAFLSICAR</sequence>
<feature type="transmembrane region" description="Helical" evidence="2">
    <location>
        <begin position="438"/>
        <end position="467"/>
    </location>
</feature>
<keyword evidence="2" id="KW-1133">Transmembrane helix</keyword>
<reference evidence="3" key="1">
    <citation type="journal article" date="2021" name="PeerJ">
        <title>Extensive microbial diversity within the chicken gut microbiome revealed by metagenomics and culture.</title>
        <authorList>
            <person name="Gilroy R."/>
            <person name="Ravi A."/>
            <person name="Getino M."/>
            <person name="Pursley I."/>
            <person name="Horton D.L."/>
            <person name="Alikhan N.F."/>
            <person name="Baker D."/>
            <person name="Gharbi K."/>
            <person name="Hall N."/>
            <person name="Watson M."/>
            <person name="Adriaenssens E.M."/>
            <person name="Foster-Nyarko E."/>
            <person name="Jarju S."/>
            <person name="Secka A."/>
            <person name="Antonio M."/>
            <person name="Oren A."/>
            <person name="Chaudhuri R.R."/>
            <person name="La Ragione R."/>
            <person name="Hildebrand F."/>
            <person name="Pallen M.J."/>
        </authorList>
    </citation>
    <scope>NUCLEOTIDE SEQUENCE</scope>
    <source>
        <strain evidence="3">B5_2728</strain>
    </source>
</reference>
<feature type="transmembrane region" description="Helical" evidence="2">
    <location>
        <begin position="202"/>
        <end position="221"/>
    </location>
</feature>
<feature type="transmembrane region" description="Helical" evidence="2">
    <location>
        <begin position="661"/>
        <end position="685"/>
    </location>
</feature>
<feature type="transmembrane region" description="Helical" evidence="2">
    <location>
        <begin position="408"/>
        <end position="426"/>
    </location>
</feature>
<organism evidence="3 4">
    <name type="scientific">Candidatus Allofournierella pullistercoris</name>
    <dbReference type="NCBI Taxonomy" id="2838597"/>
    <lineage>
        <taxon>Bacteria</taxon>
        <taxon>Bacillati</taxon>
        <taxon>Bacillota</taxon>
        <taxon>Clostridia</taxon>
        <taxon>Eubacteriales</taxon>
        <taxon>Oscillospiraceae</taxon>
        <taxon>Allofournierella</taxon>
    </lineage>
</organism>
<reference evidence="3" key="2">
    <citation type="submission" date="2021-04" db="EMBL/GenBank/DDBJ databases">
        <authorList>
            <person name="Gilroy R."/>
        </authorList>
    </citation>
    <scope>NUCLEOTIDE SEQUENCE</scope>
    <source>
        <strain evidence="3">B5_2728</strain>
    </source>
</reference>
<dbReference type="EMBL" id="JAHLFP010000031">
    <property type="protein sequence ID" value="MBU3806023.1"/>
    <property type="molecule type" value="Genomic_DNA"/>
</dbReference>
<feature type="transmembrane region" description="Helical" evidence="2">
    <location>
        <begin position="479"/>
        <end position="498"/>
    </location>
</feature>
<feature type="transmembrane region" description="Helical" evidence="2">
    <location>
        <begin position="14"/>
        <end position="36"/>
    </location>
</feature>
<feature type="transmembrane region" description="Helical" evidence="2">
    <location>
        <begin position="697"/>
        <end position="719"/>
    </location>
</feature>
<comment type="caution">
    <text evidence="3">The sequence shown here is derived from an EMBL/GenBank/DDBJ whole genome shotgun (WGS) entry which is preliminary data.</text>
</comment>
<keyword evidence="2" id="KW-0472">Membrane</keyword>
<feature type="region of interest" description="Disordered" evidence="1">
    <location>
        <begin position="509"/>
        <end position="611"/>
    </location>
</feature>
<feature type="compositionally biased region" description="Polar residues" evidence="1">
    <location>
        <begin position="586"/>
        <end position="596"/>
    </location>
</feature>
<evidence type="ECO:0000313" key="3">
    <source>
        <dbReference type="EMBL" id="MBU3806023.1"/>
    </source>
</evidence>
<feature type="transmembrane region" description="Helical" evidence="2">
    <location>
        <begin position="731"/>
        <end position="747"/>
    </location>
</feature>
<keyword evidence="2" id="KW-0812">Transmembrane</keyword>
<feature type="transmembrane region" description="Helical" evidence="2">
    <location>
        <begin position="383"/>
        <end position="402"/>
    </location>
</feature>
<feature type="compositionally biased region" description="Polar residues" evidence="1">
    <location>
        <begin position="552"/>
        <end position="570"/>
    </location>
</feature>
<dbReference type="AlphaFoldDB" id="A0A948T211"/>
<evidence type="ECO:0000256" key="1">
    <source>
        <dbReference type="SAM" id="MobiDB-lite"/>
    </source>
</evidence>
<dbReference type="InterPro" id="IPR018674">
    <property type="entry name" value="DUF2142_membrane"/>
</dbReference>
<dbReference type="Proteomes" id="UP000713596">
    <property type="component" value="Unassembled WGS sequence"/>
</dbReference>
<feature type="compositionally biased region" description="Low complexity" evidence="1">
    <location>
        <begin position="597"/>
        <end position="611"/>
    </location>
</feature>
<evidence type="ECO:0000256" key="2">
    <source>
        <dbReference type="SAM" id="Phobius"/>
    </source>
</evidence>
<accession>A0A948T211</accession>
<evidence type="ECO:0000313" key="4">
    <source>
        <dbReference type="Proteomes" id="UP000713596"/>
    </source>
</evidence>